<protein>
    <submittedName>
        <fullName evidence="1">Uncharacterized protein</fullName>
    </submittedName>
</protein>
<reference evidence="1 2" key="1">
    <citation type="submission" date="2018-09" db="EMBL/GenBank/DDBJ databases">
        <title>Novel species of Cryobacterium.</title>
        <authorList>
            <person name="Liu Q."/>
            <person name="Xin Y.-H."/>
        </authorList>
    </citation>
    <scope>NUCLEOTIDE SEQUENCE [LARGE SCALE GENOMIC DNA]</scope>
    <source>
        <strain evidence="1 2">Hh39</strain>
    </source>
</reference>
<sequence>MSLTLPSDTESDNEAVEALTEIQERLTEVLAGFSVSRASDMGAVGVMDRVEDLGRWWMPPG</sequence>
<dbReference type="RefSeq" id="WP_119976770.1">
    <property type="nucleotide sequence ID" value="NZ_JBHSQA010000002.1"/>
</dbReference>
<dbReference type="Proteomes" id="UP000272015">
    <property type="component" value="Unassembled WGS sequence"/>
</dbReference>
<gene>
    <name evidence="1" type="ORF">D6T64_21780</name>
</gene>
<dbReference type="AlphaFoldDB" id="A0A3A5MGT9"/>
<keyword evidence="2" id="KW-1185">Reference proteome</keyword>
<evidence type="ECO:0000313" key="1">
    <source>
        <dbReference type="EMBL" id="RJT84776.1"/>
    </source>
</evidence>
<organism evidence="1 2">
    <name type="scientific">Cryobacterium melibiosiphilum</name>
    <dbReference type="NCBI Taxonomy" id="995039"/>
    <lineage>
        <taxon>Bacteria</taxon>
        <taxon>Bacillati</taxon>
        <taxon>Actinomycetota</taxon>
        <taxon>Actinomycetes</taxon>
        <taxon>Micrococcales</taxon>
        <taxon>Microbacteriaceae</taxon>
        <taxon>Cryobacterium</taxon>
    </lineage>
</organism>
<name>A0A3A5MGT9_9MICO</name>
<evidence type="ECO:0000313" key="2">
    <source>
        <dbReference type="Proteomes" id="UP000272015"/>
    </source>
</evidence>
<comment type="caution">
    <text evidence="1">The sequence shown here is derived from an EMBL/GenBank/DDBJ whole genome shotgun (WGS) entry which is preliminary data.</text>
</comment>
<proteinExistence type="predicted"/>
<accession>A0A3A5MGT9</accession>
<dbReference type="EMBL" id="QZVS01000097">
    <property type="protein sequence ID" value="RJT84776.1"/>
    <property type="molecule type" value="Genomic_DNA"/>
</dbReference>